<name>A0A2U9BDH4_SCOMX</name>
<organism evidence="1 2">
    <name type="scientific">Scophthalmus maximus</name>
    <name type="common">Turbot</name>
    <name type="synonym">Psetta maxima</name>
    <dbReference type="NCBI Taxonomy" id="52904"/>
    <lineage>
        <taxon>Eukaryota</taxon>
        <taxon>Metazoa</taxon>
        <taxon>Chordata</taxon>
        <taxon>Craniata</taxon>
        <taxon>Vertebrata</taxon>
        <taxon>Euteleostomi</taxon>
        <taxon>Actinopterygii</taxon>
        <taxon>Neopterygii</taxon>
        <taxon>Teleostei</taxon>
        <taxon>Neoteleostei</taxon>
        <taxon>Acanthomorphata</taxon>
        <taxon>Carangaria</taxon>
        <taxon>Pleuronectiformes</taxon>
        <taxon>Pleuronectoidei</taxon>
        <taxon>Scophthalmidae</taxon>
        <taxon>Scophthalmus</taxon>
    </lineage>
</organism>
<keyword evidence="2" id="KW-1185">Reference proteome</keyword>
<protein>
    <submittedName>
        <fullName evidence="1">Putative hyphally-regulated protein-like</fullName>
    </submittedName>
</protein>
<dbReference type="Proteomes" id="UP000246464">
    <property type="component" value="Chromosome 5"/>
</dbReference>
<dbReference type="EMBL" id="CP026247">
    <property type="protein sequence ID" value="AWP02013.1"/>
    <property type="molecule type" value="Genomic_DNA"/>
</dbReference>
<reference evidence="1 2" key="1">
    <citation type="submission" date="2017-12" db="EMBL/GenBank/DDBJ databases">
        <title>Integrating genomic resources of turbot (Scophthalmus maximus) in depth evaluation of genetic and physical mapping variation across individuals.</title>
        <authorList>
            <person name="Martinez P."/>
        </authorList>
    </citation>
    <scope>NUCLEOTIDE SEQUENCE [LARGE SCALE GENOMIC DNA]</scope>
</reference>
<evidence type="ECO:0000313" key="1">
    <source>
        <dbReference type="EMBL" id="AWP02013.1"/>
    </source>
</evidence>
<gene>
    <name evidence="1" type="ORF">SMAX5B_003222</name>
</gene>
<accession>A0A2U9BDH4</accession>
<proteinExistence type="predicted"/>
<sequence length="95" mass="10578">MQRTVKSLEELLDQVEVNETMIISLSHLVALLQKPKGPFKGLEFYGSQSEANDKNTVPNSTVSVRLPREVDVGSDNTIAFCLLTWPEGNGVREFN</sequence>
<evidence type="ECO:0000313" key="2">
    <source>
        <dbReference type="Proteomes" id="UP000246464"/>
    </source>
</evidence>
<dbReference type="AlphaFoldDB" id="A0A2U9BDH4"/>